<protein>
    <submittedName>
        <fullName evidence="1">Uncharacterized protein</fullName>
    </submittedName>
</protein>
<sequence>FSVHGIIGCIFFQCHNTWMDTVEKICEAFCCNLSILPSTCYSSQLIEAITTKVTAACWYSFMMSTSD</sequence>
<dbReference type="Gramene" id="TuG1812G0700004132.01.T01">
    <property type="protein sequence ID" value="TuG1812G0700004132.01.T01"/>
    <property type="gene ID" value="TuG1812G0700004132.01"/>
</dbReference>
<name>A0A8R7R5G3_TRIUA</name>
<accession>A0A8R7R5G3</accession>
<dbReference type="EnsemblPlants" id="TuG1812G0700004132.01.T01">
    <property type="protein sequence ID" value="TuG1812G0700004132.01.T01"/>
    <property type="gene ID" value="TuG1812G0700004132.01"/>
</dbReference>
<reference evidence="2" key="1">
    <citation type="journal article" date="2013" name="Nature">
        <title>Draft genome of the wheat A-genome progenitor Triticum urartu.</title>
        <authorList>
            <person name="Ling H.Q."/>
            <person name="Zhao S."/>
            <person name="Liu D."/>
            <person name="Wang J."/>
            <person name="Sun H."/>
            <person name="Zhang C."/>
            <person name="Fan H."/>
            <person name="Li D."/>
            <person name="Dong L."/>
            <person name="Tao Y."/>
            <person name="Gao C."/>
            <person name="Wu H."/>
            <person name="Li Y."/>
            <person name="Cui Y."/>
            <person name="Guo X."/>
            <person name="Zheng S."/>
            <person name="Wang B."/>
            <person name="Yu K."/>
            <person name="Liang Q."/>
            <person name="Yang W."/>
            <person name="Lou X."/>
            <person name="Chen J."/>
            <person name="Feng M."/>
            <person name="Jian J."/>
            <person name="Zhang X."/>
            <person name="Luo G."/>
            <person name="Jiang Y."/>
            <person name="Liu J."/>
            <person name="Wang Z."/>
            <person name="Sha Y."/>
            <person name="Zhang B."/>
            <person name="Wu H."/>
            <person name="Tang D."/>
            <person name="Shen Q."/>
            <person name="Xue P."/>
            <person name="Zou S."/>
            <person name="Wang X."/>
            <person name="Liu X."/>
            <person name="Wang F."/>
            <person name="Yang Y."/>
            <person name="An X."/>
            <person name="Dong Z."/>
            <person name="Zhang K."/>
            <person name="Zhang X."/>
            <person name="Luo M.C."/>
            <person name="Dvorak J."/>
            <person name="Tong Y."/>
            <person name="Wang J."/>
            <person name="Yang H."/>
            <person name="Li Z."/>
            <person name="Wang D."/>
            <person name="Zhang A."/>
            <person name="Wang J."/>
        </authorList>
    </citation>
    <scope>NUCLEOTIDE SEQUENCE</scope>
    <source>
        <strain evidence="2">cv. G1812</strain>
    </source>
</reference>
<keyword evidence="2" id="KW-1185">Reference proteome</keyword>
<evidence type="ECO:0000313" key="2">
    <source>
        <dbReference type="Proteomes" id="UP000015106"/>
    </source>
</evidence>
<dbReference type="AlphaFoldDB" id="A0A8R7R5G3"/>
<reference evidence="1" key="3">
    <citation type="submission" date="2022-06" db="UniProtKB">
        <authorList>
            <consortium name="EnsemblPlants"/>
        </authorList>
    </citation>
    <scope>IDENTIFICATION</scope>
</reference>
<evidence type="ECO:0000313" key="1">
    <source>
        <dbReference type="EnsemblPlants" id="TuG1812G0700004132.01.T01"/>
    </source>
</evidence>
<proteinExistence type="predicted"/>
<organism evidence="1 2">
    <name type="scientific">Triticum urartu</name>
    <name type="common">Red wild einkorn</name>
    <name type="synonym">Crithodium urartu</name>
    <dbReference type="NCBI Taxonomy" id="4572"/>
    <lineage>
        <taxon>Eukaryota</taxon>
        <taxon>Viridiplantae</taxon>
        <taxon>Streptophyta</taxon>
        <taxon>Embryophyta</taxon>
        <taxon>Tracheophyta</taxon>
        <taxon>Spermatophyta</taxon>
        <taxon>Magnoliopsida</taxon>
        <taxon>Liliopsida</taxon>
        <taxon>Poales</taxon>
        <taxon>Poaceae</taxon>
        <taxon>BOP clade</taxon>
        <taxon>Pooideae</taxon>
        <taxon>Triticodae</taxon>
        <taxon>Triticeae</taxon>
        <taxon>Triticinae</taxon>
        <taxon>Triticum</taxon>
    </lineage>
</organism>
<dbReference type="Proteomes" id="UP000015106">
    <property type="component" value="Chromosome 7"/>
</dbReference>
<reference evidence="1" key="2">
    <citation type="submission" date="2018-03" db="EMBL/GenBank/DDBJ databases">
        <title>The Triticum urartu genome reveals the dynamic nature of wheat genome evolution.</title>
        <authorList>
            <person name="Ling H."/>
            <person name="Ma B."/>
            <person name="Shi X."/>
            <person name="Liu H."/>
            <person name="Dong L."/>
            <person name="Sun H."/>
            <person name="Cao Y."/>
            <person name="Gao Q."/>
            <person name="Zheng S."/>
            <person name="Li Y."/>
            <person name="Yu Y."/>
            <person name="Du H."/>
            <person name="Qi M."/>
            <person name="Li Y."/>
            <person name="Yu H."/>
            <person name="Cui Y."/>
            <person name="Wang N."/>
            <person name="Chen C."/>
            <person name="Wu H."/>
            <person name="Zhao Y."/>
            <person name="Zhang J."/>
            <person name="Li Y."/>
            <person name="Zhou W."/>
            <person name="Zhang B."/>
            <person name="Hu W."/>
            <person name="Eijk M."/>
            <person name="Tang J."/>
            <person name="Witsenboer H."/>
            <person name="Zhao S."/>
            <person name="Li Z."/>
            <person name="Zhang A."/>
            <person name="Wang D."/>
            <person name="Liang C."/>
        </authorList>
    </citation>
    <scope>NUCLEOTIDE SEQUENCE [LARGE SCALE GENOMIC DNA]</scope>
    <source>
        <strain evidence="1">cv. G1812</strain>
    </source>
</reference>